<gene>
    <name evidence="2" type="ORF">RRG08_057501</name>
</gene>
<protein>
    <submittedName>
        <fullName evidence="2">Uncharacterized protein</fullName>
    </submittedName>
</protein>
<name>A0AAE1DKM4_9GAST</name>
<proteinExistence type="predicted"/>
<evidence type="ECO:0000313" key="3">
    <source>
        <dbReference type="Proteomes" id="UP001283361"/>
    </source>
</evidence>
<evidence type="ECO:0000256" key="1">
    <source>
        <dbReference type="SAM" id="MobiDB-lite"/>
    </source>
</evidence>
<sequence length="75" mass="8002">MATTNGIYNSTSPQDVEPPSVYQDLEPNHLTSGDTGPYSNVSGAHVGISEIHSHYRHLRPQIISTLIGSSVTGNP</sequence>
<comment type="caution">
    <text evidence="2">The sequence shown here is derived from an EMBL/GenBank/DDBJ whole genome shotgun (WGS) entry which is preliminary data.</text>
</comment>
<dbReference type="Proteomes" id="UP001283361">
    <property type="component" value="Unassembled WGS sequence"/>
</dbReference>
<feature type="region of interest" description="Disordered" evidence="1">
    <location>
        <begin position="1"/>
        <end position="42"/>
    </location>
</feature>
<reference evidence="2" key="1">
    <citation type="journal article" date="2023" name="G3 (Bethesda)">
        <title>A reference genome for the long-term kleptoplast-retaining sea slug Elysia crispata morphotype clarki.</title>
        <authorList>
            <person name="Eastman K.E."/>
            <person name="Pendleton A.L."/>
            <person name="Shaikh M.A."/>
            <person name="Suttiyut T."/>
            <person name="Ogas R."/>
            <person name="Tomko P."/>
            <person name="Gavelis G."/>
            <person name="Widhalm J.R."/>
            <person name="Wisecaver J.H."/>
        </authorList>
    </citation>
    <scope>NUCLEOTIDE SEQUENCE</scope>
    <source>
        <strain evidence="2">ECLA1</strain>
    </source>
</reference>
<organism evidence="2 3">
    <name type="scientific">Elysia crispata</name>
    <name type="common">lettuce slug</name>
    <dbReference type="NCBI Taxonomy" id="231223"/>
    <lineage>
        <taxon>Eukaryota</taxon>
        <taxon>Metazoa</taxon>
        <taxon>Spiralia</taxon>
        <taxon>Lophotrochozoa</taxon>
        <taxon>Mollusca</taxon>
        <taxon>Gastropoda</taxon>
        <taxon>Heterobranchia</taxon>
        <taxon>Euthyneura</taxon>
        <taxon>Panpulmonata</taxon>
        <taxon>Sacoglossa</taxon>
        <taxon>Placobranchoidea</taxon>
        <taxon>Plakobranchidae</taxon>
        <taxon>Elysia</taxon>
    </lineage>
</organism>
<accession>A0AAE1DKM4</accession>
<evidence type="ECO:0000313" key="2">
    <source>
        <dbReference type="EMBL" id="KAK3773957.1"/>
    </source>
</evidence>
<keyword evidence="3" id="KW-1185">Reference proteome</keyword>
<dbReference type="EMBL" id="JAWDGP010003473">
    <property type="protein sequence ID" value="KAK3773957.1"/>
    <property type="molecule type" value="Genomic_DNA"/>
</dbReference>
<dbReference type="AlphaFoldDB" id="A0AAE1DKM4"/>
<feature type="compositionally biased region" description="Polar residues" evidence="1">
    <location>
        <begin position="29"/>
        <end position="42"/>
    </location>
</feature>
<feature type="compositionally biased region" description="Polar residues" evidence="1">
    <location>
        <begin position="1"/>
        <end position="14"/>
    </location>
</feature>